<evidence type="ECO:0000256" key="3">
    <source>
        <dbReference type="SAM" id="SignalP"/>
    </source>
</evidence>
<accession>L1MND5</accession>
<dbReference type="InterPro" id="IPR050430">
    <property type="entry name" value="Peptidase_S1"/>
</dbReference>
<dbReference type="Pfam" id="PF00089">
    <property type="entry name" value="Trypsin"/>
    <property type="match status" value="1"/>
</dbReference>
<dbReference type="HOGENOM" id="CLU_091277_0_0_11"/>
<proteinExistence type="inferred from homology"/>
<keyword evidence="3" id="KW-0732">Signal</keyword>
<dbReference type="GO" id="GO:0006508">
    <property type="term" value="P:proteolysis"/>
    <property type="evidence" value="ECO:0007669"/>
    <property type="project" value="InterPro"/>
</dbReference>
<evidence type="ECO:0000259" key="4">
    <source>
        <dbReference type="PROSITE" id="PS50240"/>
    </source>
</evidence>
<dbReference type="PROSITE" id="PS50240">
    <property type="entry name" value="TRYPSIN_DOM"/>
    <property type="match status" value="1"/>
</dbReference>
<dbReference type="RefSeq" id="WP_006061832.1">
    <property type="nucleotide sequence ID" value="NZ_KB290821.1"/>
</dbReference>
<evidence type="ECO:0000256" key="2">
    <source>
        <dbReference type="ARBA" id="ARBA00023157"/>
    </source>
</evidence>
<comment type="similarity">
    <text evidence="1">Belongs to the peptidase S1 family.</text>
</comment>
<keyword evidence="6" id="KW-1185">Reference proteome</keyword>
<feature type="domain" description="Peptidase S1" evidence="4">
    <location>
        <begin position="33"/>
        <end position="235"/>
    </location>
</feature>
<dbReference type="AlphaFoldDB" id="L1MND5"/>
<feature type="signal peptide" evidence="3">
    <location>
        <begin position="1"/>
        <end position="32"/>
    </location>
</feature>
<dbReference type="PANTHER" id="PTHR24276">
    <property type="entry name" value="POLYSERASE-RELATED"/>
    <property type="match status" value="1"/>
</dbReference>
<dbReference type="PATRIC" id="fig|1035195.3.peg.125"/>
<evidence type="ECO:0000313" key="5">
    <source>
        <dbReference type="EMBL" id="EKX92469.1"/>
    </source>
</evidence>
<protein>
    <submittedName>
        <fullName evidence="5">Trypsin</fullName>
    </submittedName>
</protein>
<dbReference type="InterPro" id="IPR006311">
    <property type="entry name" value="TAT_signal"/>
</dbReference>
<keyword evidence="2" id="KW-1015">Disulfide bond</keyword>
<sequence length="285" mass="29564">MPNHAIRRTSLALATATLTAAAMLGTISPASAISGGRNADGDVAATASARVILGNTDCSATRISPEWLITAKHCVGQGNRSLVSLGGNRQGEQRHAAEVVMHPTADLAVIKLDQPSNGPVAKLSGQHLTPGTHARAVGWGGGTQNYFPMVQQGDLEVQRRVFNIDPDNREADLLEVWVTGGHLTPGDSGGPLLIGDTIAGVASMSNENALPHVNGSIGWYVPVAEHTEWITRQTGVAATAAAGQPTPRADILQAPAVQPRSLAPAVGSSAVDSWLSTLPFRITHS</sequence>
<dbReference type="SMART" id="SM00020">
    <property type="entry name" value="Tryp_SPc"/>
    <property type="match status" value="1"/>
</dbReference>
<feature type="chain" id="PRO_5003953827" evidence="3">
    <location>
        <begin position="33"/>
        <end position="285"/>
    </location>
</feature>
<dbReference type="PANTHER" id="PTHR24276:SF98">
    <property type="entry name" value="FI18310P1-RELATED"/>
    <property type="match status" value="1"/>
</dbReference>
<dbReference type="InterPro" id="IPR001314">
    <property type="entry name" value="Peptidase_S1A"/>
</dbReference>
<dbReference type="GO" id="GO:0004252">
    <property type="term" value="F:serine-type endopeptidase activity"/>
    <property type="evidence" value="ECO:0007669"/>
    <property type="project" value="InterPro"/>
</dbReference>
<reference evidence="5 6" key="1">
    <citation type="submission" date="2012-05" db="EMBL/GenBank/DDBJ databases">
        <authorList>
            <person name="Weinstock G."/>
            <person name="Sodergren E."/>
            <person name="Lobos E.A."/>
            <person name="Fulton L."/>
            <person name="Fulton R."/>
            <person name="Courtney L."/>
            <person name="Fronick C."/>
            <person name="O'Laughlin M."/>
            <person name="Godfrey J."/>
            <person name="Wilson R.M."/>
            <person name="Miner T."/>
            <person name="Farmer C."/>
            <person name="Delehaunty K."/>
            <person name="Cordes M."/>
            <person name="Minx P."/>
            <person name="Tomlinson C."/>
            <person name="Chen J."/>
            <person name="Wollam A."/>
            <person name="Pepin K.H."/>
            <person name="Bhonagiri V."/>
            <person name="Zhang X."/>
            <person name="Suruliraj S."/>
            <person name="Warren W."/>
            <person name="Mitreva M."/>
            <person name="Mardis E.R."/>
            <person name="Wilson R.K."/>
        </authorList>
    </citation>
    <scope>NUCLEOTIDE SEQUENCE [LARGE SCALE GENOMIC DNA]</scope>
    <source>
        <strain evidence="5 6">F0235</strain>
    </source>
</reference>
<gene>
    <name evidence="5" type="ORF">HMPREF9997_00135</name>
</gene>
<dbReference type="InterPro" id="IPR001254">
    <property type="entry name" value="Trypsin_dom"/>
</dbReference>
<dbReference type="PRINTS" id="PR00722">
    <property type="entry name" value="CHYMOTRYPSIN"/>
</dbReference>
<dbReference type="PROSITE" id="PS51318">
    <property type="entry name" value="TAT"/>
    <property type="match status" value="1"/>
</dbReference>
<dbReference type="OrthoDB" id="9815928at2"/>
<dbReference type="Gene3D" id="2.40.10.10">
    <property type="entry name" value="Trypsin-like serine proteases"/>
    <property type="match status" value="1"/>
</dbReference>
<dbReference type="SUPFAM" id="SSF50494">
    <property type="entry name" value="Trypsin-like serine proteases"/>
    <property type="match status" value="1"/>
</dbReference>
<evidence type="ECO:0000256" key="1">
    <source>
        <dbReference type="ARBA" id="ARBA00007664"/>
    </source>
</evidence>
<dbReference type="InterPro" id="IPR043504">
    <property type="entry name" value="Peptidase_S1_PA_chymotrypsin"/>
</dbReference>
<dbReference type="eggNOG" id="COG5640">
    <property type="taxonomic scope" value="Bacteria"/>
</dbReference>
<dbReference type="GeneID" id="84896590"/>
<name>L1MND5_9CORY</name>
<dbReference type="EMBL" id="AMEM01000005">
    <property type="protein sequence ID" value="EKX92469.1"/>
    <property type="molecule type" value="Genomic_DNA"/>
</dbReference>
<evidence type="ECO:0000313" key="6">
    <source>
        <dbReference type="Proteomes" id="UP000010445"/>
    </source>
</evidence>
<organism evidence="5 6">
    <name type="scientific">Corynebacterium durum F0235</name>
    <dbReference type="NCBI Taxonomy" id="1035195"/>
    <lineage>
        <taxon>Bacteria</taxon>
        <taxon>Bacillati</taxon>
        <taxon>Actinomycetota</taxon>
        <taxon>Actinomycetes</taxon>
        <taxon>Mycobacteriales</taxon>
        <taxon>Corynebacteriaceae</taxon>
        <taxon>Corynebacterium</taxon>
    </lineage>
</organism>
<dbReference type="STRING" id="1035195.HMPREF9997_00135"/>
<dbReference type="InterPro" id="IPR009003">
    <property type="entry name" value="Peptidase_S1_PA"/>
</dbReference>
<comment type="caution">
    <text evidence="5">The sequence shown here is derived from an EMBL/GenBank/DDBJ whole genome shotgun (WGS) entry which is preliminary data.</text>
</comment>
<dbReference type="Proteomes" id="UP000010445">
    <property type="component" value="Unassembled WGS sequence"/>
</dbReference>